<accession>A0A7T8GRF6</accession>
<feature type="non-terminal residue" evidence="1">
    <location>
        <position position="1"/>
    </location>
</feature>
<protein>
    <submittedName>
        <fullName evidence="1">Uncharacterized protein</fullName>
    </submittedName>
</protein>
<keyword evidence="2" id="KW-1185">Reference proteome</keyword>
<proteinExistence type="predicted"/>
<dbReference type="EMBL" id="CP045905">
    <property type="protein sequence ID" value="QQP36448.1"/>
    <property type="molecule type" value="Genomic_DNA"/>
</dbReference>
<evidence type="ECO:0000313" key="2">
    <source>
        <dbReference type="Proteomes" id="UP000595437"/>
    </source>
</evidence>
<dbReference type="AlphaFoldDB" id="A0A7T8GRF6"/>
<name>A0A7T8GRF6_CALRO</name>
<dbReference type="Proteomes" id="UP000595437">
    <property type="component" value="Chromosome 16"/>
</dbReference>
<organism evidence="1 2">
    <name type="scientific">Caligus rogercresseyi</name>
    <name type="common">Sea louse</name>
    <dbReference type="NCBI Taxonomy" id="217165"/>
    <lineage>
        <taxon>Eukaryota</taxon>
        <taxon>Metazoa</taxon>
        <taxon>Ecdysozoa</taxon>
        <taxon>Arthropoda</taxon>
        <taxon>Crustacea</taxon>
        <taxon>Multicrustacea</taxon>
        <taxon>Hexanauplia</taxon>
        <taxon>Copepoda</taxon>
        <taxon>Siphonostomatoida</taxon>
        <taxon>Caligidae</taxon>
        <taxon>Caligus</taxon>
    </lineage>
</organism>
<gene>
    <name evidence="1" type="ORF">FKW44_021557</name>
</gene>
<reference evidence="2" key="1">
    <citation type="submission" date="2021-01" db="EMBL/GenBank/DDBJ databases">
        <title>Caligus Genome Assembly.</title>
        <authorList>
            <person name="Gallardo-Escarate C."/>
        </authorList>
    </citation>
    <scope>NUCLEOTIDE SEQUENCE [LARGE SCALE GENOMIC DNA]</scope>
</reference>
<evidence type="ECO:0000313" key="1">
    <source>
        <dbReference type="EMBL" id="QQP36448.1"/>
    </source>
</evidence>
<feature type="non-terminal residue" evidence="1">
    <location>
        <position position="104"/>
    </location>
</feature>
<sequence>PCVAMKDIFLLLDYLFKKYALRNALDVLELKFSYKDIVQDLGYKSGPLRATLRYVITLLVDHERGTTWSYSDLLRLLEYVRTIQMPTPAYRTSTGRISRGDSLR</sequence>